<organism evidence="9 10">
    <name type="scientific">Oceanithermus desulfurans NBRC 100063</name>
    <dbReference type="NCBI Taxonomy" id="1227550"/>
    <lineage>
        <taxon>Bacteria</taxon>
        <taxon>Thermotogati</taxon>
        <taxon>Deinococcota</taxon>
        <taxon>Deinococci</taxon>
        <taxon>Thermales</taxon>
        <taxon>Thermaceae</taxon>
        <taxon>Oceanithermus</taxon>
    </lineage>
</organism>
<dbReference type="OrthoDB" id="9809970at2"/>
<evidence type="ECO:0000256" key="6">
    <source>
        <dbReference type="ARBA" id="ARBA00049024"/>
    </source>
</evidence>
<comment type="catalytic activity">
    <reaction evidence="6 7">
        <text>L-glutamate 5-semialdehyde + phosphate + NADP(+) = L-glutamyl 5-phosphate + NADPH + H(+)</text>
        <dbReference type="Rhea" id="RHEA:19541"/>
        <dbReference type="ChEBI" id="CHEBI:15378"/>
        <dbReference type="ChEBI" id="CHEBI:43474"/>
        <dbReference type="ChEBI" id="CHEBI:57783"/>
        <dbReference type="ChEBI" id="CHEBI:58066"/>
        <dbReference type="ChEBI" id="CHEBI:58274"/>
        <dbReference type="ChEBI" id="CHEBI:58349"/>
        <dbReference type="EC" id="1.2.1.41"/>
    </reaction>
</comment>
<dbReference type="InterPro" id="IPR015590">
    <property type="entry name" value="Aldehyde_DH_dom"/>
</dbReference>
<dbReference type="InterPro" id="IPR016163">
    <property type="entry name" value="Ald_DH_C"/>
</dbReference>
<dbReference type="InterPro" id="IPR012134">
    <property type="entry name" value="Glu-5-SA_DH"/>
</dbReference>
<dbReference type="GO" id="GO:0050661">
    <property type="term" value="F:NADP binding"/>
    <property type="evidence" value="ECO:0007669"/>
    <property type="project" value="InterPro"/>
</dbReference>
<dbReference type="FunFam" id="3.40.309.10:FF:000006">
    <property type="entry name" value="Gamma-glutamyl phosphate reductase"/>
    <property type="match status" value="1"/>
</dbReference>
<accession>A0A511RGZ0</accession>
<comment type="function">
    <text evidence="7">Catalyzes the NADPH-dependent reduction of L-glutamate 5-phosphate into L-glutamate 5-semialdehyde and phosphate. The product spontaneously undergoes cyclization to form 1-pyrroline-5-carboxylate.</text>
</comment>
<proteinExistence type="inferred from homology"/>
<evidence type="ECO:0000259" key="8">
    <source>
        <dbReference type="Pfam" id="PF00171"/>
    </source>
</evidence>
<feature type="domain" description="Aldehyde dehydrogenase" evidence="8">
    <location>
        <begin position="6"/>
        <end position="285"/>
    </location>
</feature>
<dbReference type="EMBL" id="BJXN01000002">
    <property type="protein sequence ID" value="GEM88934.1"/>
    <property type="molecule type" value="Genomic_DNA"/>
</dbReference>
<dbReference type="Gene3D" id="3.40.605.10">
    <property type="entry name" value="Aldehyde Dehydrogenase, Chain A, domain 1"/>
    <property type="match status" value="1"/>
</dbReference>
<dbReference type="UniPathway" id="UPA00098">
    <property type="reaction ID" value="UER00360"/>
</dbReference>
<evidence type="ECO:0000256" key="3">
    <source>
        <dbReference type="ARBA" id="ARBA00022650"/>
    </source>
</evidence>
<evidence type="ECO:0000256" key="2">
    <source>
        <dbReference type="ARBA" id="ARBA00022605"/>
    </source>
</evidence>
<evidence type="ECO:0000313" key="10">
    <source>
        <dbReference type="Proteomes" id="UP000321827"/>
    </source>
</evidence>
<reference evidence="9 10" key="1">
    <citation type="submission" date="2019-07" db="EMBL/GenBank/DDBJ databases">
        <title>Whole genome shotgun sequence of Oceanithermus desulfurans NBRC 100063.</title>
        <authorList>
            <person name="Hosoyama A."/>
            <person name="Uohara A."/>
            <person name="Ohji S."/>
            <person name="Ichikawa N."/>
        </authorList>
    </citation>
    <scope>NUCLEOTIDE SEQUENCE [LARGE SCALE GENOMIC DNA]</scope>
    <source>
        <strain evidence="9 10">NBRC 100063</strain>
    </source>
</reference>
<dbReference type="CDD" id="cd07079">
    <property type="entry name" value="ALDH_F18-19_ProA-GPR"/>
    <property type="match status" value="1"/>
</dbReference>
<evidence type="ECO:0000256" key="5">
    <source>
        <dbReference type="ARBA" id="ARBA00023002"/>
    </source>
</evidence>
<keyword evidence="3 7" id="KW-0641">Proline biosynthesis</keyword>
<dbReference type="NCBIfam" id="TIGR00407">
    <property type="entry name" value="proA"/>
    <property type="match status" value="1"/>
</dbReference>
<dbReference type="InterPro" id="IPR020593">
    <property type="entry name" value="G-glutamylP_reductase_CS"/>
</dbReference>
<evidence type="ECO:0000256" key="4">
    <source>
        <dbReference type="ARBA" id="ARBA00022857"/>
    </source>
</evidence>
<evidence type="ECO:0000313" key="9">
    <source>
        <dbReference type="EMBL" id="GEM88934.1"/>
    </source>
</evidence>
<keyword evidence="2 7" id="KW-0028">Amino-acid biosynthesis</keyword>
<dbReference type="PANTHER" id="PTHR11063:SF8">
    <property type="entry name" value="DELTA-1-PYRROLINE-5-CARBOXYLATE SYNTHASE"/>
    <property type="match status" value="1"/>
</dbReference>
<name>A0A511RGZ0_9DEIN</name>
<keyword evidence="4 7" id="KW-0521">NADP</keyword>
<comment type="pathway">
    <text evidence="1 7">Amino-acid biosynthesis; L-proline biosynthesis; L-glutamate 5-semialdehyde from L-glutamate: step 2/2.</text>
</comment>
<evidence type="ECO:0000256" key="7">
    <source>
        <dbReference type="HAMAP-Rule" id="MF_00412"/>
    </source>
</evidence>
<dbReference type="RefSeq" id="WP_147145236.1">
    <property type="nucleotide sequence ID" value="NZ_BJXN01000002.1"/>
</dbReference>
<dbReference type="InterPro" id="IPR000965">
    <property type="entry name" value="GPR_dom"/>
</dbReference>
<dbReference type="GO" id="GO:0055129">
    <property type="term" value="P:L-proline biosynthetic process"/>
    <property type="evidence" value="ECO:0007669"/>
    <property type="project" value="UniProtKB-UniRule"/>
</dbReference>
<dbReference type="HAMAP" id="MF_00412">
    <property type="entry name" value="ProA"/>
    <property type="match status" value="1"/>
</dbReference>
<dbReference type="PANTHER" id="PTHR11063">
    <property type="entry name" value="GLUTAMATE SEMIALDEHYDE DEHYDROGENASE"/>
    <property type="match status" value="1"/>
</dbReference>
<dbReference type="GO" id="GO:0004350">
    <property type="term" value="F:glutamate-5-semialdehyde dehydrogenase activity"/>
    <property type="evidence" value="ECO:0007669"/>
    <property type="project" value="UniProtKB-UniRule"/>
</dbReference>
<sequence length="419" mass="45474">MSDVRETVLELARAARAAARNMQAVSGAAKERALLRLAELLDERRDEILEANAADLAAAEKAGLTGPKLGRLGLDERTLADLRKGLAQVAAMPDPVGEISEMRTLPNGLQVGRMRIPLGVIGFIYESRPGATVEAAGLSLKAGNAIVLRGGKEALRSNTLLVRLFQEALRENGLPPEAVQLVGVTDRAAVLEMLQLDELIDLIIPRGGEGLIRLVAEHARMPVLYHAKGVNHLYVDEDANLDMALRIAHNGKVQRPGVCNALEALLVHRAVAADFLPRLEARMVESGVELRAHENALPYLKNAKPASADDWGREFLDLILAVKVVEDLDEALEHIARYGSHHTEVIVTEHYARARRFLREVDASLVLTNASPRFNDGFQLGLGAEIGISTTKLHAYGPMGLRELTTTKFVAFGDGQVRG</sequence>
<comment type="caution">
    <text evidence="9">The sequence shown here is derived from an EMBL/GenBank/DDBJ whole genome shotgun (WGS) entry which is preliminary data.</text>
</comment>
<dbReference type="InterPro" id="IPR016161">
    <property type="entry name" value="Ald_DH/histidinol_DH"/>
</dbReference>
<dbReference type="PROSITE" id="PS01223">
    <property type="entry name" value="PROA"/>
    <property type="match status" value="1"/>
</dbReference>
<keyword evidence="5 7" id="KW-0560">Oxidoreductase</keyword>
<dbReference type="Pfam" id="PF00171">
    <property type="entry name" value="Aldedh"/>
    <property type="match status" value="1"/>
</dbReference>
<dbReference type="NCBIfam" id="NF001221">
    <property type="entry name" value="PRK00197.1"/>
    <property type="match status" value="1"/>
</dbReference>
<dbReference type="InterPro" id="IPR016162">
    <property type="entry name" value="Ald_DH_N"/>
</dbReference>
<keyword evidence="7" id="KW-0963">Cytoplasm</keyword>
<evidence type="ECO:0000256" key="1">
    <source>
        <dbReference type="ARBA" id="ARBA00004985"/>
    </source>
</evidence>
<protein>
    <recommendedName>
        <fullName evidence="7">Gamma-glutamyl phosphate reductase</fullName>
        <shortName evidence="7">GPR</shortName>
        <ecNumber evidence="7">1.2.1.41</ecNumber>
    </recommendedName>
    <alternativeName>
        <fullName evidence="7">Glutamate-5-semialdehyde dehydrogenase</fullName>
    </alternativeName>
    <alternativeName>
        <fullName evidence="7">Glutamyl-gamma-semialdehyde dehydrogenase</fullName>
        <shortName evidence="7">GSA dehydrogenase</shortName>
    </alternativeName>
</protein>
<dbReference type="Proteomes" id="UP000321827">
    <property type="component" value="Unassembled WGS sequence"/>
</dbReference>
<dbReference type="PIRSF" id="PIRSF000151">
    <property type="entry name" value="GPR"/>
    <property type="match status" value="1"/>
</dbReference>
<dbReference type="EC" id="1.2.1.41" evidence="7"/>
<gene>
    <name evidence="7 9" type="primary">proA</name>
    <name evidence="9" type="ORF">ODE01S_03680</name>
</gene>
<dbReference type="GO" id="GO:0005737">
    <property type="term" value="C:cytoplasm"/>
    <property type="evidence" value="ECO:0007669"/>
    <property type="project" value="UniProtKB-SubCell"/>
</dbReference>
<dbReference type="Gene3D" id="3.40.309.10">
    <property type="entry name" value="Aldehyde Dehydrogenase, Chain A, domain 2"/>
    <property type="match status" value="1"/>
</dbReference>
<dbReference type="SUPFAM" id="SSF53720">
    <property type="entry name" value="ALDH-like"/>
    <property type="match status" value="1"/>
</dbReference>
<comment type="similarity">
    <text evidence="7">Belongs to the gamma-glutamyl phosphate reductase family.</text>
</comment>
<comment type="subcellular location">
    <subcellularLocation>
        <location evidence="7">Cytoplasm</location>
    </subcellularLocation>
</comment>
<dbReference type="AlphaFoldDB" id="A0A511RGZ0"/>